<organism evidence="1 2">
    <name type="scientific">Calocera cornea HHB12733</name>
    <dbReference type="NCBI Taxonomy" id="1353952"/>
    <lineage>
        <taxon>Eukaryota</taxon>
        <taxon>Fungi</taxon>
        <taxon>Dikarya</taxon>
        <taxon>Basidiomycota</taxon>
        <taxon>Agaricomycotina</taxon>
        <taxon>Dacrymycetes</taxon>
        <taxon>Dacrymycetales</taxon>
        <taxon>Dacrymycetaceae</taxon>
        <taxon>Calocera</taxon>
    </lineage>
</organism>
<dbReference type="Proteomes" id="UP000076842">
    <property type="component" value="Unassembled WGS sequence"/>
</dbReference>
<gene>
    <name evidence="1" type="ORF">CALCODRAFT_523457</name>
</gene>
<dbReference type="OrthoDB" id="3335814at2759"/>
<proteinExistence type="predicted"/>
<dbReference type="STRING" id="1353952.A0A165H6X5"/>
<keyword evidence="2" id="KW-1185">Reference proteome</keyword>
<protein>
    <submittedName>
        <fullName evidence="1">Uncharacterized protein</fullName>
    </submittedName>
</protein>
<evidence type="ECO:0000313" key="2">
    <source>
        <dbReference type="Proteomes" id="UP000076842"/>
    </source>
</evidence>
<dbReference type="InParanoid" id="A0A165H6X5"/>
<dbReference type="AlphaFoldDB" id="A0A165H6X5"/>
<reference evidence="1 2" key="1">
    <citation type="journal article" date="2016" name="Mol. Biol. Evol.">
        <title>Comparative Genomics of Early-Diverging Mushroom-Forming Fungi Provides Insights into the Origins of Lignocellulose Decay Capabilities.</title>
        <authorList>
            <person name="Nagy L.G."/>
            <person name="Riley R."/>
            <person name="Tritt A."/>
            <person name="Adam C."/>
            <person name="Daum C."/>
            <person name="Floudas D."/>
            <person name="Sun H."/>
            <person name="Yadav J.S."/>
            <person name="Pangilinan J."/>
            <person name="Larsson K.H."/>
            <person name="Matsuura K."/>
            <person name="Barry K."/>
            <person name="Labutti K."/>
            <person name="Kuo R."/>
            <person name="Ohm R.A."/>
            <person name="Bhattacharya S.S."/>
            <person name="Shirouzu T."/>
            <person name="Yoshinaga Y."/>
            <person name="Martin F.M."/>
            <person name="Grigoriev I.V."/>
            <person name="Hibbett D.S."/>
        </authorList>
    </citation>
    <scope>NUCLEOTIDE SEQUENCE [LARGE SCALE GENOMIC DNA]</scope>
    <source>
        <strain evidence="1 2">HHB12733</strain>
    </source>
</reference>
<name>A0A165H6X5_9BASI</name>
<sequence length="419" mass="46911">MALAATRPIYMTLVHGEMETIRILPKTYTDLEQVARDWLKPPDGATFALRVPTEMASWATSRLIQGPYIWIANDETWQIAVQGVTGTRVEIVSDAAPPPPDPPPRPATPVLEMPATFNLELEPGQTVALDTWVTSDTYDMSKTDDNVTVDGTFYGKLAIVHKPGNHTVDFTGTRYKEPGLQGDFWMDASIMRRLAIVSKQQSVAKCQATIMAPSPQYCDYYISLSHLWHLGVTYPQAEMLPDGRAKFFVRTASKNGYLEHFQTETVITSLYYEVTPQVGVDGAASYVKHWNGSFAVPFDSFVPHLYKILETLGVPAKERTNFICNNLGSFSQHKTIAYRLMSPGRLASAIEVSVTTDPSTWTRVFVLWRGLPDDELPLFAGRGEKEAAEFDWRGEVNWSEASTEPKNFRVLELSIMECI</sequence>
<dbReference type="EMBL" id="KV423945">
    <property type="protein sequence ID" value="KZT58935.1"/>
    <property type="molecule type" value="Genomic_DNA"/>
</dbReference>
<evidence type="ECO:0000313" key="1">
    <source>
        <dbReference type="EMBL" id="KZT58935.1"/>
    </source>
</evidence>
<accession>A0A165H6X5</accession>